<dbReference type="InterPro" id="IPR013083">
    <property type="entry name" value="Znf_RING/FYVE/PHD"/>
</dbReference>
<dbReference type="Proteomes" id="UP000314616">
    <property type="component" value="Chromosome"/>
</dbReference>
<accession>A0A5B8C597</accession>
<dbReference type="SUPFAM" id="SSF57850">
    <property type="entry name" value="RING/U-box"/>
    <property type="match status" value="1"/>
</dbReference>
<dbReference type="RefSeq" id="WP_139929331.1">
    <property type="nucleotide sequence ID" value="NZ_CP040915.1"/>
</dbReference>
<name>A0A5B8C597_9MICO</name>
<dbReference type="EMBL" id="CP040915">
    <property type="protein sequence ID" value="QDC25210.1"/>
    <property type="molecule type" value="Genomic_DNA"/>
</dbReference>
<dbReference type="AlphaFoldDB" id="A0A5B8C597"/>
<evidence type="ECO:0000313" key="2">
    <source>
        <dbReference type="EMBL" id="QDC25210.1"/>
    </source>
</evidence>
<reference evidence="2 3" key="1">
    <citation type="submission" date="2019-05" db="EMBL/GenBank/DDBJ databases">
        <title>Georgenia *** sp. nov., and Georgenia *** sp. nov., isolated from the intestinal contents of plateau pika (Ochotona curzoniae) in the Qinghai-Tibet plateau of China.</title>
        <authorList>
            <person name="Tian Z."/>
        </authorList>
    </citation>
    <scope>NUCLEOTIDE SEQUENCE [LARGE SCALE GENOMIC DNA]</scope>
    <source>
        <strain evidence="2 3">Z443</strain>
    </source>
</reference>
<dbReference type="GO" id="GO:0008270">
    <property type="term" value="F:zinc ion binding"/>
    <property type="evidence" value="ECO:0007669"/>
    <property type="project" value="InterPro"/>
</dbReference>
<dbReference type="Gene3D" id="3.30.40.10">
    <property type="entry name" value="Zinc/RING finger domain, C3HC4 (zinc finger)"/>
    <property type="match status" value="1"/>
</dbReference>
<proteinExistence type="predicted"/>
<evidence type="ECO:0000259" key="1">
    <source>
        <dbReference type="PROSITE" id="PS50271"/>
    </source>
</evidence>
<dbReference type="PROSITE" id="PS50271">
    <property type="entry name" value="ZF_UBP"/>
    <property type="match status" value="1"/>
</dbReference>
<dbReference type="InterPro" id="IPR001607">
    <property type="entry name" value="Znf_UBP"/>
</dbReference>
<dbReference type="KEGG" id="gyu:FE374_11865"/>
<gene>
    <name evidence="2" type="ORF">FE374_11865</name>
</gene>
<protein>
    <submittedName>
        <fullName evidence="2">UBP-type zinc finger domain-containing protein</fullName>
    </submittedName>
</protein>
<evidence type="ECO:0000313" key="3">
    <source>
        <dbReference type="Proteomes" id="UP000314616"/>
    </source>
</evidence>
<organism evidence="2 3">
    <name type="scientific">Georgenia yuyongxinii</name>
    <dbReference type="NCBI Taxonomy" id="2589797"/>
    <lineage>
        <taxon>Bacteria</taxon>
        <taxon>Bacillati</taxon>
        <taxon>Actinomycetota</taxon>
        <taxon>Actinomycetes</taxon>
        <taxon>Micrococcales</taxon>
        <taxon>Bogoriellaceae</taxon>
        <taxon>Georgenia</taxon>
    </lineage>
</organism>
<dbReference type="OrthoDB" id="57886at2"/>
<feature type="domain" description="UBP-type" evidence="1">
    <location>
        <begin position="2"/>
        <end position="98"/>
    </location>
</feature>
<dbReference type="Pfam" id="PF02148">
    <property type="entry name" value="zf-UBP"/>
    <property type="match status" value="1"/>
</dbReference>
<sequence>MAICTHLETIDDTVTADGAPGCEDCLAIGARWVHLRACQFCGHIGCCDSSPNKHARWHSHGVGHPIVRSYEPGEGWYFCYPDELTFEIDDAPPAPSHA</sequence>